<gene>
    <name evidence="9" type="ORF">CFOL_v3_21962</name>
</gene>
<dbReference type="PANTHER" id="PTHR46665">
    <property type="entry name" value="TRANSCRIPTION FACTOR BHLH041-RELATED-RELATED"/>
    <property type="match status" value="1"/>
</dbReference>
<dbReference type="GO" id="GO:0003677">
    <property type="term" value="F:DNA binding"/>
    <property type="evidence" value="ECO:0007669"/>
    <property type="project" value="UniProtKB-KW"/>
</dbReference>
<accession>A0A1Q3CE59</accession>
<feature type="domain" description="BHLH" evidence="8">
    <location>
        <begin position="309"/>
        <end position="358"/>
    </location>
</feature>
<evidence type="ECO:0000256" key="6">
    <source>
        <dbReference type="SAM" id="Coils"/>
    </source>
</evidence>
<organism evidence="9 10">
    <name type="scientific">Cephalotus follicularis</name>
    <name type="common">Albany pitcher plant</name>
    <dbReference type="NCBI Taxonomy" id="3775"/>
    <lineage>
        <taxon>Eukaryota</taxon>
        <taxon>Viridiplantae</taxon>
        <taxon>Streptophyta</taxon>
        <taxon>Embryophyta</taxon>
        <taxon>Tracheophyta</taxon>
        <taxon>Spermatophyta</taxon>
        <taxon>Magnoliopsida</taxon>
        <taxon>eudicotyledons</taxon>
        <taxon>Gunneridae</taxon>
        <taxon>Pentapetalae</taxon>
        <taxon>rosids</taxon>
        <taxon>fabids</taxon>
        <taxon>Oxalidales</taxon>
        <taxon>Cephalotaceae</taxon>
        <taxon>Cephalotus</taxon>
    </lineage>
</organism>
<dbReference type="Gene3D" id="4.10.280.10">
    <property type="entry name" value="Helix-loop-helix DNA-binding domain"/>
    <property type="match status" value="1"/>
</dbReference>
<keyword evidence="6" id="KW-0175">Coiled coil</keyword>
<evidence type="ECO:0000256" key="4">
    <source>
        <dbReference type="ARBA" id="ARBA00023163"/>
    </source>
</evidence>
<evidence type="ECO:0000256" key="5">
    <source>
        <dbReference type="ARBA" id="ARBA00023242"/>
    </source>
</evidence>
<feature type="region of interest" description="Disordered" evidence="7">
    <location>
        <begin position="229"/>
        <end position="260"/>
    </location>
</feature>
<protein>
    <submittedName>
        <fullName evidence="9">HLH domain-containing protein</fullName>
    </submittedName>
</protein>
<evidence type="ECO:0000256" key="3">
    <source>
        <dbReference type="ARBA" id="ARBA00023125"/>
    </source>
</evidence>
<evidence type="ECO:0000259" key="8">
    <source>
        <dbReference type="PROSITE" id="PS50888"/>
    </source>
</evidence>
<evidence type="ECO:0000313" key="10">
    <source>
        <dbReference type="Proteomes" id="UP000187406"/>
    </source>
</evidence>
<dbReference type="Pfam" id="PF23132">
    <property type="entry name" value="DUF7049"/>
    <property type="match status" value="1"/>
</dbReference>
<keyword evidence="3" id="KW-0238">DNA-binding</keyword>
<dbReference type="SMART" id="SM00353">
    <property type="entry name" value="HLH"/>
    <property type="match status" value="1"/>
</dbReference>
<dbReference type="InParanoid" id="A0A1Q3CE59"/>
<evidence type="ECO:0000256" key="2">
    <source>
        <dbReference type="ARBA" id="ARBA00023015"/>
    </source>
</evidence>
<dbReference type="InterPro" id="IPR045239">
    <property type="entry name" value="bHLH95_bHLH"/>
</dbReference>
<dbReference type="SUPFAM" id="SSF47459">
    <property type="entry name" value="HLH, helix-loop-helix DNA-binding domain"/>
    <property type="match status" value="1"/>
</dbReference>
<dbReference type="Proteomes" id="UP000187406">
    <property type="component" value="Unassembled WGS sequence"/>
</dbReference>
<keyword evidence="4" id="KW-0804">Transcription</keyword>
<sequence>MDAPFMSNEEARTNFLHLLMQSYGCTYICLWSPHPSNFLFFLDGFYQEESNQPTSSSGSIARRLFDAYKQSIFPLDNNRIPGIAFRMNVPYIELRDSELRALASIETQRQFYQKAVFMGCSSGEIELGFANETQVRYGSELNPPTSSSSSLISLSMDSPDSSLMFNIQSTTHMPQALQDVPSLPPIKSTTTTNPHQQAMQAFSSLRNIQLPTPESEDAEMTRAILAVLTSPSSSTSSSHQAQQNLPPNYQPVNPRDSAFKNYNSALAPTTTQTRASLRRHNLLKRAISYYRSLDIVSRQNVLGSRPITTTQLHHMISERKRREKLNESFQALRSLLPPGTKKDKASVLASTREFLSTLKAQIEELSKRNQLLEAQVLPAAREALSHGEEASGSLNERLNVRITHVPESTPEERIIDLHVTVRGECHMADMVIRILEFLKQDNNVNLMSIEANTRMTQSTSVNVVILRLRVVVCKHV</sequence>
<keyword evidence="2" id="KW-0805">Transcription regulation</keyword>
<dbReference type="GO" id="GO:0005634">
    <property type="term" value="C:nucleus"/>
    <property type="evidence" value="ECO:0007669"/>
    <property type="project" value="UniProtKB-SubCell"/>
</dbReference>
<reference evidence="10" key="1">
    <citation type="submission" date="2016-04" db="EMBL/GenBank/DDBJ databases">
        <title>Cephalotus genome sequencing.</title>
        <authorList>
            <person name="Fukushima K."/>
            <person name="Hasebe M."/>
            <person name="Fang X."/>
        </authorList>
    </citation>
    <scope>NUCLEOTIDE SEQUENCE [LARGE SCALE GENOMIC DNA]</scope>
    <source>
        <strain evidence="10">cv. St1</strain>
    </source>
</reference>
<keyword evidence="5" id="KW-0539">Nucleus</keyword>
<feature type="compositionally biased region" description="Low complexity" evidence="7">
    <location>
        <begin position="229"/>
        <end position="238"/>
    </location>
</feature>
<dbReference type="OrthoDB" id="5778525at2759"/>
<dbReference type="InterPro" id="IPR055478">
    <property type="entry name" value="DUF7050"/>
</dbReference>
<comment type="caution">
    <text evidence="9">The sequence shown here is derived from an EMBL/GenBank/DDBJ whole genome shotgun (WGS) entry which is preliminary data.</text>
</comment>
<comment type="subcellular location">
    <subcellularLocation>
        <location evidence="1">Nucleus</location>
    </subcellularLocation>
</comment>
<dbReference type="GO" id="GO:0046983">
    <property type="term" value="F:protein dimerization activity"/>
    <property type="evidence" value="ECO:0007669"/>
    <property type="project" value="InterPro"/>
</dbReference>
<dbReference type="Pfam" id="PF00010">
    <property type="entry name" value="HLH"/>
    <property type="match status" value="1"/>
</dbReference>
<feature type="compositionally biased region" description="Polar residues" evidence="7">
    <location>
        <begin position="239"/>
        <end position="251"/>
    </location>
</feature>
<evidence type="ECO:0000256" key="7">
    <source>
        <dbReference type="SAM" id="MobiDB-lite"/>
    </source>
</evidence>
<dbReference type="PANTHER" id="PTHR46665:SF1">
    <property type="entry name" value="SPERMATOGENESIS- AND OOGENESIS-SPECIFIC BASIC HELIX-LOOP-HELIX-CONTAINING PROTEIN 1"/>
    <property type="match status" value="1"/>
</dbReference>
<keyword evidence="10" id="KW-1185">Reference proteome</keyword>
<evidence type="ECO:0000313" key="9">
    <source>
        <dbReference type="EMBL" id="GAV78495.1"/>
    </source>
</evidence>
<dbReference type="Pfam" id="PF23133">
    <property type="entry name" value="DUF7050"/>
    <property type="match status" value="1"/>
</dbReference>
<evidence type="ECO:0000256" key="1">
    <source>
        <dbReference type="ARBA" id="ARBA00004123"/>
    </source>
</evidence>
<name>A0A1Q3CE59_CEPFO</name>
<dbReference type="InterPro" id="IPR011598">
    <property type="entry name" value="bHLH_dom"/>
</dbReference>
<dbReference type="InterPro" id="IPR055477">
    <property type="entry name" value="DUF7049"/>
</dbReference>
<dbReference type="FunCoup" id="A0A1Q3CE59">
    <property type="interactions" value="77"/>
</dbReference>
<proteinExistence type="predicted"/>
<feature type="coiled-coil region" evidence="6">
    <location>
        <begin position="348"/>
        <end position="375"/>
    </location>
</feature>
<dbReference type="InterPro" id="IPR036638">
    <property type="entry name" value="HLH_DNA-bd_sf"/>
</dbReference>
<dbReference type="InterPro" id="IPR044658">
    <property type="entry name" value="bHLH92/bHLH041-like"/>
</dbReference>
<dbReference type="STRING" id="3775.A0A1Q3CE59"/>
<dbReference type="AlphaFoldDB" id="A0A1Q3CE59"/>
<dbReference type="EMBL" id="BDDD01001807">
    <property type="protein sequence ID" value="GAV78495.1"/>
    <property type="molecule type" value="Genomic_DNA"/>
</dbReference>
<dbReference type="PROSITE" id="PS50888">
    <property type="entry name" value="BHLH"/>
    <property type="match status" value="1"/>
</dbReference>
<dbReference type="CDD" id="cd11393">
    <property type="entry name" value="bHLH_AtbHLH_like"/>
    <property type="match status" value="1"/>
</dbReference>